<dbReference type="AlphaFoldDB" id="A0AAE9Z0P5"/>
<dbReference type="KEGG" id="tvd:SG34_024605"/>
<dbReference type="EMBL" id="CP059733">
    <property type="protein sequence ID" value="WDE04480.1"/>
    <property type="molecule type" value="Genomic_DNA"/>
</dbReference>
<reference evidence="2 3" key="1">
    <citation type="journal article" date="2015" name="Genome Announc.">
        <title>Draft Genome Sequences of Marine Isolates of Thalassomonas viridans and Thalassomonas actiniarum.</title>
        <authorList>
            <person name="Olonade I."/>
            <person name="van Zyl L.J."/>
            <person name="Trindade M."/>
        </authorList>
    </citation>
    <scope>NUCLEOTIDE SEQUENCE [LARGE SCALE GENOMIC DNA]</scope>
    <source>
        <strain evidence="2 3">XOM25</strain>
    </source>
</reference>
<keyword evidence="3" id="KW-1185">Reference proteome</keyword>
<dbReference type="Proteomes" id="UP000032352">
    <property type="component" value="Chromosome"/>
</dbReference>
<dbReference type="Pfam" id="PF18648">
    <property type="entry name" value="ADPRTs_Tse2"/>
    <property type="match status" value="1"/>
</dbReference>
<name>A0AAE9Z0P5_9GAMM</name>
<gene>
    <name evidence="2" type="ORF">SG34_024605</name>
</gene>
<protein>
    <recommendedName>
        <fullName evidence="1">Tse2 ADP-ribosyltransferase toxin domain-containing protein</fullName>
    </recommendedName>
</protein>
<organism evidence="2 3">
    <name type="scientific">Thalassomonas viridans</name>
    <dbReference type="NCBI Taxonomy" id="137584"/>
    <lineage>
        <taxon>Bacteria</taxon>
        <taxon>Pseudomonadati</taxon>
        <taxon>Pseudomonadota</taxon>
        <taxon>Gammaproteobacteria</taxon>
        <taxon>Alteromonadales</taxon>
        <taxon>Colwelliaceae</taxon>
        <taxon>Thalassomonas</taxon>
    </lineage>
</organism>
<evidence type="ECO:0000313" key="2">
    <source>
        <dbReference type="EMBL" id="WDE04480.1"/>
    </source>
</evidence>
<sequence length="151" mass="17437">MEDVELLKDILLEAGSIDRFFDGHVPVDLYRAKKVKSDKPLFDLVETEVVRKRGAPRKADITIKNARVYVRHRPRGISTFDRPNTFRGHWEYYKLPAGTVLPKGLVIVKDSYNPVFEATHYTIAPERDMPLFHFKMLLNELAGLVEKEEAI</sequence>
<feature type="domain" description="Tse2 ADP-ribosyltransferase toxin" evidence="1">
    <location>
        <begin position="18"/>
        <end position="149"/>
    </location>
</feature>
<evidence type="ECO:0000313" key="3">
    <source>
        <dbReference type="Proteomes" id="UP000032352"/>
    </source>
</evidence>
<dbReference type="InterPro" id="IPR041018">
    <property type="entry name" value="ADPRTs_Tse2"/>
</dbReference>
<reference evidence="2 3" key="2">
    <citation type="journal article" date="2022" name="Mar. Drugs">
        <title>Bioassay-Guided Fractionation Leads to the Detection of Cholic Acid Generated by the Rare Thalassomonas sp.</title>
        <authorList>
            <person name="Pheiffer F."/>
            <person name="Schneider Y.K."/>
            <person name="Hansen E.H."/>
            <person name="Andersen J.H."/>
            <person name="Isaksson J."/>
            <person name="Busche T."/>
            <person name="R C."/>
            <person name="Kalinowski J."/>
            <person name="Zyl L.V."/>
            <person name="Trindade M."/>
        </authorList>
    </citation>
    <scope>NUCLEOTIDE SEQUENCE [LARGE SCALE GENOMIC DNA]</scope>
    <source>
        <strain evidence="2 3">XOM25</strain>
    </source>
</reference>
<evidence type="ECO:0000259" key="1">
    <source>
        <dbReference type="Pfam" id="PF18648"/>
    </source>
</evidence>
<accession>A0AAE9Z0P5</accession>
<dbReference type="RefSeq" id="WP_044837972.1">
    <property type="nucleotide sequence ID" value="NZ_CP059733.1"/>
</dbReference>
<proteinExistence type="predicted"/>